<evidence type="ECO:0000259" key="7">
    <source>
        <dbReference type="SMART" id="SM00406"/>
    </source>
</evidence>
<reference evidence="8" key="3">
    <citation type="submission" date="2025-09" db="UniProtKB">
        <authorList>
            <consortium name="Ensembl"/>
        </authorList>
    </citation>
    <scope>IDENTIFICATION</scope>
</reference>
<reference evidence="9" key="1">
    <citation type="submission" date="2011-08" db="EMBL/GenBank/DDBJ databases">
        <title>The draft genome of Latimeria chalumnae.</title>
        <authorList>
            <person name="Di Palma F."/>
            <person name="Alfoldi J."/>
            <person name="Johnson J."/>
            <person name="Berlin A."/>
            <person name="Gnerre S."/>
            <person name="Jaffe D."/>
            <person name="MacCallum I."/>
            <person name="Young S."/>
            <person name="Walker B.J."/>
            <person name="Lander E."/>
            <person name="Lindblad-Toh K."/>
        </authorList>
    </citation>
    <scope>NUCLEOTIDE SEQUENCE [LARGE SCALE GENOMIC DNA]</scope>
    <source>
        <strain evidence="9">Wild caught</strain>
    </source>
</reference>
<dbReference type="STRING" id="7897.ENSLACP00000000749"/>
<dbReference type="EMBL" id="AFYH01131029">
    <property type="status" value="NOT_ANNOTATED_CDS"/>
    <property type="molecule type" value="Genomic_DNA"/>
</dbReference>
<evidence type="ECO:0000256" key="1">
    <source>
        <dbReference type="ARBA" id="ARBA00004370"/>
    </source>
</evidence>
<evidence type="ECO:0000256" key="6">
    <source>
        <dbReference type="ARBA" id="ARBA00023319"/>
    </source>
</evidence>
<evidence type="ECO:0000256" key="2">
    <source>
        <dbReference type="ARBA" id="ARBA00022692"/>
    </source>
</evidence>
<dbReference type="OMA" id="RFRCILE"/>
<dbReference type="PANTHER" id="PTHR19256">
    <property type="entry name" value="T-CELL RECEPTOR GAMMA CHAIN"/>
    <property type="match status" value="1"/>
</dbReference>
<dbReference type="InterPro" id="IPR013783">
    <property type="entry name" value="Ig-like_fold"/>
</dbReference>
<dbReference type="FunCoup" id="H2ZTM8">
    <property type="interactions" value="109"/>
</dbReference>
<dbReference type="Proteomes" id="UP000008672">
    <property type="component" value="Unassembled WGS sequence"/>
</dbReference>
<dbReference type="HOGENOM" id="CLU_077975_7_1_1"/>
<protein>
    <recommendedName>
        <fullName evidence="7">Immunoglobulin V-set domain-containing protein</fullName>
    </recommendedName>
</protein>
<dbReference type="InterPro" id="IPR051117">
    <property type="entry name" value="TRG_var/const_region"/>
</dbReference>
<evidence type="ECO:0000256" key="4">
    <source>
        <dbReference type="ARBA" id="ARBA00023136"/>
    </source>
</evidence>
<reference evidence="8" key="2">
    <citation type="submission" date="2025-08" db="UniProtKB">
        <authorList>
            <consortium name="Ensembl"/>
        </authorList>
    </citation>
    <scope>IDENTIFICATION</scope>
</reference>
<evidence type="ECO:0000256" key="3">
    <source>
        <dbReference type="ARBA" id="ARBA00022989"/>
    </source>
</evidence>
<proteinExistence type="predicted"/>
<dbReference type="InterPro" id="IPR013106">
    <property type="entry name" value="Ig_V-set"/>
</dbReference>
<dbReference type="Ensembl" id="ENSLACT00000000755.1">
    <property type="protein sequence ID" value="ENSLACP00000000749.1"/>
    <property type="gene ID" value="ENSLACG00000000671.1"/>
</dbReference>
<keyword evidence="3" id="KW-1133">Transmembrane helix</keyword>
<dbReference type="GeneTree" id="ENSGT00940000153143"/>
<sequence>FIDCVTSLFNFFSTGGVVSITLEQPELSVTKSVTRTVKLSCRFQGVSIIHWYILRPNEALQRILYYESAAKNGYDQGFNNMSFRAEKKNDECFLVIYNLEMSDTATYYCARWD</sequence>
<evidence type="ECO:0000313" key="9">
    <source>
        <dbReference type="Proteomes" id="UP000008672"/>
    </source>
</evidence>
<dbReference type="AlphaFoldDB" id="H2ZTM8"/>
<keyword evidence="4" id="KW-0472">Membrane</keyword>
<keyword evidence="5" id="KW-0675">Receptor</keyword>
<keyword evidence="2" id="KW-0812">Transmembrane</keyword>
<dbReference type="SMART" id="SM00406">
    <property type="entry name" value="IGv"/>
    <property type="match status" value="1"/>
</dbReference>
<keyword evidence="9" id="KW-1185">Reference proteome</keyword>
<dbReference type="eggNOG" id="ENOG502STC0">
    <property type="taxonomic scope" value="Eukaryota"/>
</dbReference>
<dbReference type="PANTHER" id="PTHR19256:SF65">
    <property type="entry name" value="T CELL RECEPTOR GAMMA CONSTANT 1-RELATED"/>
    <property type="match status" value="1"/>
</dbReference>
<dbReference type="Gene3D" id="2.60.40.10">
    <property type="entry name" value="Immunoglobulins"/>
    <property type="match status" value="1"/>
</dbReference>
<dbReference type="InParanoid" id="H2ZTM8"/>
<dbReference type="GO" id="GO:0016020">
    <property type="term" value="C:membrane"/>
    <property type="evidence" value="ECO:0007669"/>
    <property type="project" value="UniProtKB-SubCell"/>
</dbReference>
<comment type="subcellular location">
    <subcellularLocation>
        <location evidence="1">Membrane</location>
    </subcellularLocation>
</comment>
<evidence type="ECO:0000313" key="8">
    <source>
        <dbReference type="Ensembl" id="ENSLACP00000000749.1"/>
    </source>
</evidence>
<feature type="domain" description="Immunoglobulin V-set" evidence="7">
    <location>
        <begin position="36"/>
        <end position="111"/>
    </location>
</feature>
<accession>H2ZTM8</accession>
<dbReference type="InterPro" id="IPR036179">
    <property type="entry name" value="Ig-like_dom_sf"/>
</dbReference>
<keyword evidence="6" id="KW-0393">Immunoglobulin domain</keyword>
<dbReference type="SUPFAM" id="SSF48726">
    <property type="entry name" value="Immunoglobulin"/>
    <property type="match status" value="1"/>
</dbReference>
<evidence type="ECO:0000256" key="5">
    <source>
        <dbReference type="ARBA" id="ARBA00023170"/>
    </source>
</evidence>
<dbReference type="Pfam" id="PF07686">
    <property type="entry name" value="V-set"/>
    <property type="match status" value="1"/>
</dbReference>
<name>H2ZTM8_LATCH</name>
<organism evidence="8 9">
    <name type="scientific">Latimeria chalumnae</name>
    <name type="common">Coelacanth</name>
    <dbReference type="NCBI Taxonomy" id="7897"/>
    <lineage>
        <taxon>Eukaryota</taxon>
        <taxon>Metazoa</taxon>
        <taxon>Chordata</taxon>
        <taxon>Craniata</taxon>
        <taxon>Vertebrata</taxon>
        <taxon>Euteleostomi</taxon>
        <taxon>Coelacanthiformes</taxon>
        <taxon>Coelacanthidae</taxon>
        <taxon>Latimeria</taxon>
    </lineage>
</organism>